<organism evidence="2 3">
    <name type="scientific">Trichinella patagoniensis</name>
    <dbReference type="NCBI Taxonomy" id="990121"/>
    <lineage>
        <taxon>Eukaryota</taxon>
        <taxon>Metazoa</taxon>
        <taxon>Ecdysozoa</taxon>
        <taxon>Nematoda</taxon>
        <taxon>Enoplea</taxon>
        <taxon>Dorylaimia</taxon>
        <taxon>Trichinellida</taxon>
        <taxon>Trichinellidae</taxon>
        <taxon>Trichinella</taxon>
    </lineage>
</organism>
<reference evidence="2 3" key="1">
    <citation type="submission" date="2015-01" db="EMBL/GenBank/DDBJ databases">
        <title>Evolution of Trichinella species and genotypes.</title>
        <authorList>
            <person name="Korhonen P.K."/>
            <person name="Edoardo P."/>
            <person name="Giuseppe L.R."/>
            <person name="Gasser R.B."/>
        </authorList>
    </citation>
    <scope>NUCLEOTIDE SEQUENCE [LARGE SCALE GENOMIC DNA]</scope>
    <source>
        <strain evidence="2">ISS2496</strain>
    </source>
</reference>
<keyword evidence="3" id="KW-1185">Reference proteome</keyword>
<comment type="caution">
    <text evidence="2">The sequence shown here is derived from an EMBL/GenBank/DDBJ whole genome shotgun (WGS) entry which is preliminary data.</text>
</comment>
<dbReference type="STRING" id="990121.A0A0V0YZH7"/>
<name>A0A0V0YZH7_9BILA</name>
<dbReference type="InterPro" id="IPR036397">
    <property type="entry name" value="RNaseH_sf"/>
</dbReference>
<dbReference type="Gene3D" id="3.30.420.10">
    <property type="entry name" value="Ribonuclease H-like superfamily/Ribonuclease H"/>
    <property type="match status" value="1"/>
</dbReference>
<dbReference type="PANTHER" id="PTHR37984">
    <property type="entry name" value="PROTEIN CBG26694"/>
    <property type="match status" value="1"/>
</dbReference>
<feature type="domain" description="Integrase catalytic" evidence="1">
    <location>
        <begin position="123"/>
        <end position="230"/>
    </location>
</feature>
<dbReference type="EMBL" id="JYDQ01001255">
    <property type="protein sequence ID" value="KRY05531.1"/>
    <property type="molecule type" value="Genomic_DNA"/>
</dbReference>
<protein>
    <submittedName>
        <fullName evidence="2">Retrovirus-related Pol polyprotein from transposon</fullName>
    </submittedName>
</protein>
<dbReference type="Proteomes" id="UP000054783">
    <property type="component" value="Unassembled WGS sequence"/>
</dbReference>
<gene>
    <name evidence="2" type="primary">POL</name>
    <name evidence="2" type="ORF">T12_9662</name>
</gene>
<dbReference type="InterPro" id="IPR012337">
    <property type="entry name" value="RNaseH-like_sf"/>
</dbReference>
<evidence type="ECO:0000259" key="1">
    <source>
        <dbReference type="PROSITE" id="PS50994"/>
    </source>
</evidence>
<dbReference type="OrthoDB" id="775972at2759"/>
<feature type="non-terminal residue" evidence="2">
    <location>
        <position position="230"/>
    </location>
</feature>
<proteinExistence type="predicted"/>
<dbReference type="Pfam" id="PF00665">
    <property type="entry name" value="rve"/>
    <property type="match status" value="1"/>
</dbReference>
<dbReference type="GO" id="GO:0003676">
    <property type="term" value="F:nucleic acid binding"/>
    <property type="evidence" value="ECO:0007669"/>
    <property type="project" value="InterPro"/>
</dbReference>
<dbReference type="GO" id="GO:0015074">
    <property type="term" value="P:DNA integration"/>
    <property type="evidence" value="ECO:0007669"/>
    <property type="project" value="InterPro"/>
</dbReference>
<dbReference type="SUPFAM" id="SSF53098">
    <property type="entry name" value="Ribonuclease H-like"/>
    <property type="match status" value="1"/>
</dbReference>
<dbReference type="AlphaFoldDB" id="A0A0V0YZH7"/>
<accession>A0A0V0YZH7</accession>
<evidence type="ECO:0000313" key="2">
    <source>
        <dbReference type="EMBL" id="KRY05531.1"/>
    </source>
</evidence>
<evidence type="ECO:0000313" key="3">
    <source>
        <dbReference type="Proteomes" id="UP000054783"/>
    </source>
</evidence>
<dbReference type="PROSITE" id="PS50994">
    <property type="entry name" value="INTEGRASE"/>
    <property type="match status" value="1"/>
</dbReference>
<dbReference type="PANTHER" id="PTHR37984:SF15">
    <property type="entry name" value="INTEGRASE CATALYTIC DOMAIN-CONTAINING PROTEIN"/>
    <property type="match status" value="1"/>
</dbReference>
<sequence length="230" mass="26376">MTKKLPPRLPSHQRLAIFRSIVGTCKSRSRSGQRSPVMIFYCGRVQRGIYWCLLRVTTLDCWQLCEPGAWMVLSKLYHNGINNCLPSMPLWRASWCQQSIVYVRVKTLERTKVHRHTKTPLEIFTVPDRRFDHVHVDIVGSLPPSRGFSYLLTVMDRFTRWPEVVPLTNTSADTVCRAFLSTWVARFGIPSIVTTDQGRQFQSALWRELTTALGIKLAPASAYHPQTNGM</sequence>
<dbReference type="InterPro" id="IPR050951">
    <property type="entry name" value="Retrovirus_Pol_polyprotein"/>
</dbReference>
<dbReference type="InterPro" id="IPR001584">
    <property type="entry name" value="Integrase_cat-core"/>
</dbReference>